<dbReference type="InterPro" id="IPR009061">
    <property type="entry name" value="DNA-bd_dom_put_sf"/>
</dbReference>
<dbReference type="EMBL" id="CP061800">
    <property type="protein sequence ID" value="QTA88828.1"/>
    <property type="molecule type" value="Genomic_DNA"/>
</dbReference>
<evidence type="ECO:0000313" key="3">
    <source>
        <dbReference type="Proteomes" id="UP000663722"/>
    </source>
</evidence>
<dbReference type="Pfam" id="PF12728">
    <property type="entry name" value="HTH_17"/>
    <property type="match status" value="1"/>
</dbReference>
<gene>
    <name evidence="2" type="ORF">dnm_048750</name>
</gene>
<evidence type="ECO:0000313" key="2">
    <source>
        <dbReference type="EMBL" id="QTA88828.1"/>
    </source>
</evidence>
<dbReference type="NCBIfam" id="TIGR01764">
    <property type="entry name" value="excise"/>
    <property type="match status" value="1"/>
</dbReference>
<proteinExistence type="predicted"/>
<dbReference type="InterPro" id="IPR041657">
    <property type="entry name" value="HTH_17"/>
</dbReference>
<keyword evidence="3" id="KW-1185">Reference proteome</keyword>
<dbReference type="Proteomes" id="UP000663722">
    <property type="component" value="Chromosome"/>
</dbReference>
<dbReference type="InterPro" id="IPR010093">
    <property type="entry name" value="SinI_DNA-bd"/>
</dbReference>
<reference evidence="2" key="1">
    <citation type="journal article" date="2021" name="Microb. Physiol.">
        <title>Proteogenomic Insights into the Physiology of Marine, Sulfate-Reducing, Filamentous Desulfonema limicola and Desulfonema magnum.</title>
        <authorList>
            <person name="Schnaars V."/>
            <person name="Wohlbrand L."/>
            <person name="Scheve S."/>
            <person name="Hinrichs C."/>
            <person name="Reinhardt R."/>
            <person name="Rabus R."/>
        </authorList>
    </citation>
    <scope>NUCLEOTIDE SEQUENCE</scope>
    <source>
        <strain evidence="2">4be13</strain>
    </source>
</reference>
<feature type="domain" description="Helix-turn-helix" evidence="1">
    <location>
        <begin position="8"/>
        <end position="52"/>
    </location>
</feature>
<dbReference type="AlphaFoldDB" id="A0A975GQD6"/>
<dbReference type="GO" id="GO:0003677">
    <property type="term" value="F:DNA binding"/>
    <property type="evidence" value="ECO:0007669"/>
    <property type="project" value="UniProtKB-KW"/>
</dbReference>
<dbReference type="RefSeq" id="WP_207683412.1">
    <property type="nucleotide sequence ID" value="NZ_CP061800.1"/>
</dbReference>
<dbReference type="KEGG" id="dmm:dnm_048750"/>
<sequence length="71" mass="8489">MQQWFRKKTAARYCDISPKTLQKWFEAGLPHFRVGRVVLVKKSDLDEFIERNPVRKHEIDTVIDDVMKNDN</sequence>
<name>A0A975GQD6_9BACT</name>
<evidence type="ECO:0000259" key="1">
    <source>
        <dbReference type="Pfam" id="PF12728"/>
    </source>
</evidence>
<keyword evidence="2" id="KW-0238">DNA-binding</keyword>
<organism evidence="2 3">
    <name type="scientific">Desulfonema magnum</name>
    <dbReference type="NCBI Taxonomy" id="45655"/>
    <lineage>
        <taxon>Bacteria</taxon>
        <taxon>Pseudomonadati</taxon>
        <taxon>Thermodesulfobacteriota</taxon>
        <taxon>Desulfobacteria</taxon>
        <taxon>Desulfobacterales</taxon>
        <taxon>Desulfococcaceae</taxon>
        <taxon>Desulfonema</taxon>
    </lineage>
</organism>
<dbReference type="SUPFAM" id="SSF46955">
    <property type="entry name" value="Putative DNA-binding domain"/>
    <property type="match status" value="1"/>
</dbReference>
<protein>
    <submittedName>
        <fullName evidence="2">DNA-binding domain-containing protein</fullName>
    </submittedName>
</protein>
<accession>A0A975GQD6</accession>